<dbReference type="EMBL" id="LSLI01000155">
    <property type="protein sequence ID" value="KXS30726.1"/>
    <property type="molecule type" value="Genomic_DNA"/>
</dbReference>
<dbReference type="InterPro" id="IPR011486">
    <property type="entry name" value="BBP2"/>
</dbReference>
<evidence type="ECO:0000313" key="2">
    <source>
        <dbReference type="EMBL" id="KXS30726.1"/>
    </source>
</evidence>
<keyword evidence="1" id="KW-0732">Signal</keyword>
<reference evidence="2 3" key="2">
    <citation type="submission" date="2016-03" db="EMBL/GenBank/DDBJ databases">
        <title>New uncultured bacterium of the family Gallionellaceae from acid mine drainage: description and reconstruction of genome based on metagenomic analysis of microbial community.</title>
        <authorList>
            <person name="Kadnikov V."/>
            <person name="Ivasenko D."/>
            <person name="Beletsky A."/>
            <person name="Mardanov A."/>
            <person name="Danilova E."/>
            <person name="Pimenov N."/>
            <person name="Karnachuk O."/>
            <person name="Ravin N."/>
        </authorList>
    </citation>
    <scope>NUCLEOTIDE SEQUENCE [LARGE SCALE GENOMIC DNA]</scope>
    <source>
        <strain evidence="2">ShG14-8</strain>
    </source>
</reference>
<reference evidence="2 3" key="1">
    <citation type="submission" date="2016-02" db="EMBL/GenBank/DDBJ databases">
        <authorList>
            <person name="Wen L."/>
            <person name="He K."/>
            <person name="Yang H."/>
        </authorList>
    </citation>
    <scope>NUCLEOTIDE SEQUENCE [LARGE SCALE GENOMIC DNA]</scope>
    <source>
        <strain evidence="2">ShG14-8</strain>
    </source>
</reference>
<dbReference type="Pfam" id="PF07642">
    <property type="entry name" value="BBP2"/>
    <property type="match status" value="1"/>
</dbReference>
<organism evidence="2 3">
    <name type="scientific">Candidatus Gallionella acididurans</name>
    <dbReference type="NCBI Taxonomy" id="1796491"/>
    <lineage>
        <taxon>Bacteria</taxon>
        <taxon>Pseudomonadati</taxon>
        <taxon>Pseudomonadota</taxon>
        <taxon>Betaproteobacteria</taxon>
        <taxon>Nitrosomonadales</taxon>
        <taxon>Gallionellaceae</taxon>
        <taxon>Gallionella</taxon>
    </lineage>
</organism>
<dbReference type="AlphaFoldDB" id="A0A139BNZ1"/>
<evidence type="ECO:0000313" key="3">
    <source>
        <dbReference type="Proteomes" id="UP000070578"/>
    </source>
</evidence>
<dbReference type="Proteomes" id="UP000070578">
    <property type="component" value="Unassembled WGS sequence"/>
</dbReference>
<proteinExistence type="predicted"/>
<evidence type="ECO:0008006" key="4">
    <source>
        <dbReference type="Google" id="ProtNLM"/>
    </source>
</evidence>
<sequence length="405" mass="43179">MMKTKLLSTLIMAALVIPGVAMAEDAPPAAAAAAPPVLMPAMSGPLAANVKPTIFDAGPLGNVYVTGVVSAFGQSQSHAVPGDHASQLDVSNAQIFLNKPEGVWQYFLQFGSYSVPDLGVAYLRASKTVQATYGPLPQGYVKYAPNDNFSILTGNLPTLIGAEYTFSFENMNIERGLLWNQENAVNRGVQVNYTMGALALSYSRNDGFYSKEYSWNWLSATYTVDSANTVAFIASGNSKPTSVNTFVTPGLQNNEKLYNLIYTHTAGPWTFEPYLQYTSVPALPEFGFGAPVSASTTGAALLMSYNFDSDSTPAGWRMAGCSLPVRLESISSSGSAASGAPNLIYGAGSKAWSITVTPTYQNKIYFVRGELSYVGTKGTTPGLVFGPNGNDTSQSRTLFEFGLLF</sequence>
<feature type="chain" id="PRO_5007483841" description="Porin" evidence="1">
    <location>
        <begin position="24"/>
        <end position="405"/>
    </location>
</feature>
<protein>
    <recommendedName>
        <fullName evidence="4">Porin</fullName>
    </recommendedName>
</protein>
<gene>
    <name evidence="2" type="ORF">AWT59_3147</name>
</gene>
<evidence type="ECO:0000256" key="1">
    <source>
        <dbReference type="SAM" id="SignalP"/>
    </source>
</evidence>
<feature type="signal peptide" evidence="1">
    <location>
        <begin position="1"/>
        <end position="23"/>
    </location>
</feature>
<name>A0A139BNZ1_9PROT</name>
<comment type="caution">
    <text evidence="2">The sequence shown here is derived from an EMBL/GenBank/DDBJ whole genome shotgun (WGS) entry which is preliminary data.</text>
</comment>
<accession>A0A139BNZ1</accession>
<dbReference type="PATRIC" id="fig|1796491.3.peg.3455"/>